<gene>
    <name evidence="1" type="ORF">BSZ39_08565</name>
</gene>
<name>A0A1Q5Q1P0_9ACTO</name>
<proteinExistence type="predicted"/>
<organism evidence="1 2">
    <name type="scientific">Bowdeniella nasicola</name>
    <dbReference type="NCBI Taxonomy" id="208480"/>
    <lineage>
        <taxon>Bacteria</taxon>
        <taxon>Bacillati</taxon>
        <taxon>Actinomycetota</taxon>
        <taxon>Actinomycetes</taxon>
        <taxon>Actinomycetales</taxon>
        <taxon>Actinomycetaceae</taxon>
        <taxon>Bowdeniella</taxon>
    </lineage>
</organism>
<evidence type="ECO:0000313" key="2">
    <source>
        <dbReference type="Proteomes" id="UP000185628"/>
    </source>
</evidence>
<evidence type="ECO:0008006" key="3">
    <source>
        <dbReference type="Google" id="ProtNLM"/>
    </source>
</evidence>
<dbReference type="RefSeq" id="WP_073716927.1">
    <property type="nucleotide sequence ID" value="NZ_MQVR01000049.1"/>
</dbReference>
<protein>
    <recommendedName>
        <fullName evidence="3">Glycosyl hydrolase</fullName>
    </recommendedName>
</protein>
<dbReference type="Gene3D" id="3.20.20.80">
    <property type="entry name" value="Glycosidases"/>
    <property type="match status" value="1"/>
</dbReference>
<keyword evidence="2" id="KW-1185">Reference proteome</keyword>
<dbReference type="AlphaFoldDB" id="A0A1Q5Q1P0"/>
<evidence type="ECO:0000313" key="1">
    <source>
        <dbReference type="EMBL" id="OKL53629.1"/>
    </source>
</evidence>
<dbReference type="OrthoDB" id="110211at2"/>
<dbReference type="InterPro" id="IPR017853">
    <property type="entry name" value="GH"/>
</dbReference>
<sequence length="410" mass="45262">MNEHDATASPVALGVNYTPRKDWFHSWVHPDWASVADDFAAISALGCDHIRIFPLWPLLQPNRALIDDAAIANVVRMCEVAADANLNVSVDCLQGHLSSYDFLPSWVTSWHRRNLFTDPDVIDGQRALVTRLATALRELPNTTGVTLGNEFIQFAAPRHPFQHECTPAQARDWTATLLDAAATAWSDGAHHHSFDDDLWFVDDHPFTPELATTLGAQTTVHSWIFMQVGPRFGRLHPALPAFARYLCELAAAWSPDPLRPIWLQEVGAPHTWIDDVDAPAFVTDTIRAVADLPQLSAITWWCSHDVSRELADFPALEHRLGLIDEDGTIKPTGEAFAAAARELPTWRAATSVADYLARPAIDVPLAPDGTNRSLASPTSETFTEWLAAWRSPQPARLRRCPAPEGGHAPS</sequence>
<dbReference type="EMBL" id="MQVR01000049">
    <property type="protein sequence ID" value="OKL53629.1"/>
    <property type="molecule type" value="Genomic_DNA"/>
</dbReference>
<accession>A0A1Q5Q1P0</accession>
<reference evidence="2" key="1">
    <citation type="submission" date="2016-12" db="EMBL/GenBank/DDBJ databases">
        <authorList>
            <person name="Meng X."/>
        </authorList>
    </citation>
    <scope>NUCLEOTIDE SEQUENCE [LARGE SCALE GENOMIC DNA]</scope>
    <source>
        <strain evidence="2">DSM 19116</strain>
    </source>
</reference>
<dbReference type="SUPFAM" id="SSF51445">
    <property type="entry name" value="(Trans)glycosidases"/>
    <property type="match status" value="1"/>
</dbReference>
<comment type="caution">
    <text evidence="1">The sequence shown here is derived from an EMBL/GenBank/DDBJ whole genome shotgun (WGS) entry which is preliminary data.</text>
</comment>
<dbReference type="Proteomes" id="UP000185628">
    <property type="component" value="Unassembled WGS sequence"/>
</dbReference>